<dbReference type="InterPro" id="IPR021858">
    <property type="entry name" value="Fun_TF"/>
</dbReference>
<dbReference type="GO" id="GO:0000981">
    <property type="term" value="F:DNA-binding transcription factor activity, RNA polymerase II-specific"/>
    <property type="evidence" value="ECO:0007669"/>
    <property type="project" value="InterPro"/>
</dbReference>
<evidence type="ECO:0000256" key="5">
    <source>
        <dbReference type="ARBA" id="ARBA00023163"/>
    </source>
</evidence>
<evidence type="ECO:0000256" key="2">
    <source>
        <dbReference type="ARBA" id="ARBA00022833"/>
    </source>
</evidence>
<feature type="domain" description="DED" evidence="8">
    <location>
        <begin position="174"/>
        <end position="269"/>
    </location>
</feature>
<dbReference type="Pfam" id="PF11951">
    <property type="entry name" value="Fungal_trans_2"/>
    <property type="match status" value="1"/>
</dbReference>
<dbReference type="CDD" id="cd00067">
    <property type="entry name" value="GAL4"/>
    <property type="match status" value="1"/>
</dbReference>
<keyword evidence="4" id="KW-0238">DNA-binding</keyword>
<feature type="domain" description="Zn(2)-C6 fungal-type" evidence="7">
    <location>
        <begin position="22"/>
        <end position="52"/>
    </location>
</feature>
<organism evidence="9 10">
    <name type="scientific">Oidiodendron maius (strain Zn)</name>
    <dbReference type="NCBI Taxonomy" id="913774"/>
    <lineage>
        <taxon>Eukaryota</taxon>
        <taxon>Fungi</taxon>
        <taxon>Dikarya</taxon>
        <taxon>Ascomycota</taxon>
        <taxon>Pezizomycotina</taxon>
        <taxon>Leotiomycetes</taxon>
        <taxon>Leotiomycetes incertae sedis</taxon>
        <taxon>Myxotrichaceae</taxon>
        <taxon>Oidiodendron</taxon>
    </lineage>
</organism>
<evidence type="ECO:0000259" key="8">
    <source>
        <dbReference type="PROSITE" id="PS50168"/>
    </source>
</evidence>
<dbReference type="OrthoDB" id="3172332at2759"/>
<dbReference type="Pfam" id="PF00172">
    <property type="entry name" value="Zn_clus"/>
    <property type="match status" value="1"/>
</dbReference>
<reference evidence="10" key="2">
    <citation type="submission" date="2015-01" db="EMBL/GenBank/DDBJ databases">
        <title>Evolutionary Origins and Diversification of the Mycorrhizal Mutualists.</title>
        <authorList>
            <consortium name="DOE Joint Genome Institute"/>
            <consortium name="Mycorrhizal Genomics Consortium"/>
            <person name="Kohler A."/>
            <person name="Kuo A."/>
            <person name="Nagy L.G."/>
            <person name="Floudas D."/>
            <person name="Copeland A."/>
            <person name="Barry K.W."/>
            <person name="Cichocki N."/>
            <person name="Veneault-Fourrey C."/>
            <person name="LaButti K."/>
            <person name="Lindquist E.A."/>
            <person name="Lipzen A."/>
            <person name="Lundell T."/>
            <person name="Morin E."/>
            <person name="Murat C."/>
            <person name="Riley R."/>
            <person name="Ohm R."/>
            <person name="Sun H."/>
            <person name="Tunlid A."/>
            <person name="Henrissat B."/>
            <person name="Grigoriev I.V."/>
            <person name="Hibbett D.S."/>
            <person name="Martin F."/>
        </authorList>
    </citation>
    <scope>NUCLEOTIDE SEQUENCE [LARGE SCALE GENOMIC DNA]</scope>
    <source>
        <strain evidence="10">Zn</strain>
    </source>
</reference>
<dbReference type="InterPro" id="IPR036864">
    <property type="entry name" value="Zn2-C6_fun-type_DNA-bd_sf"/>
</dbReference>
<dbReference type="Gene3D" id="4.10.240.10">
    <property type="entry name" value="Zn(2)-C6 fungal-type DNA-binding domain"/>
    <property type="match status" value="1"/>
</dbReference>
<keyword evidence="1" id="KW-0479">Metal-binding</keyword>
<gene>
    <name evidence="9" type="ORF">OIDMADRAFT_144129</name>
</gene>
<evidence type="ECO:0000256" key="4">
    <source>
        <dbReference type="ARBA" id="ARBA00023125"/>
    </source>
</evidence>
<evidence type="ECO:0000259" key="7">
    <source>
        <dbReference type="PROSITE" id="PS50048"/>
    </source>
</evidence>
<accession>A0A0C3H4B4</accession>
<dbReference type="PROSITE" id="PS50168">
    <property type="entry name" value="DED"/>
    <property type="match status" value="1"/>
</dbReference>
<keyword evidence="2" id="KW-0862">Zinc</keyword>
<keyword evidence="3" id="KW-0805">Transcription regulation</keyword>
<protein>
    <recommendedName>
        <fullName evidence="11">Zn(2)-C6 fungal-type domain-containing protein</fullName>
    </recommendedName>
</protein>
<dbReference type="STRING" id="913774.A0A0C3H4B4"/>
<evidence type="ECO:0000256" key="1">
    <source>
        <dbReference type="ARBA" id="ARBA00022723"/>
    </source>
</evidence>
<dbReference type="SMART" id="SM00066">
    <property type="entry name" value="GAL4"/>
    <property type="match status" value="1"/>
</dbReference>
<keyword evidence="5" id="KW-0804">Transcription</keyword>
<evidence type="ECO:0000313" key="10">
    <source>
        <dbReference type="Proteomes" id="UP000054321"/>
    </source>
</evidence>
<evidence type="ECO:0008006" key="11">
    <source>
        <dbReference type="Google" id="ProtNLM"/>
    </source>
</evidence>
<keyword evidence="10" id="KW-1185">Reference proteome</keyword>
<dbReference type="GO" id="GO:0042981">
    <property type="term" value="P:regulation of apoptotic process"/>
    <property type="evidence" value="ECO:0007669"/>
    <property type="project" value="InterPro"/>
</dbReference>
<sequence>MESITTKIYSKKRNCGSKVRGGCRNCKKSHVKCDQNRPSCRRCSTTKKECDYPDTFRPVITCDPRQIDLEMSPRENLSSNFSNTPCPSLSPVFGERMETQDRFYFYYFHQSTCIKLSSLLPSTFWNHYVLPMSANSPAVQYAILALAAQHKVYTEFGPIQFPVPESPEMYPLSSYGKAIRSLNRRIDGESNDALMIQESLVACLLFICLNILQGNDIGAMTHLSSGLKLNRHLSKSLPDVNSGSDSGAEPIHQLIETFRRLDLQAALYLGSHQITSASTQCDSHPNSVVLKKSKPIFQSVEEARRALTDIILSASYFIRSTAEPLKYVEFEDPESTTARQRHALNLRDTYIQQLHEWQRSLEIYSSSLSAELRNDENLQCSKCSVLYAQTVIALSVCLSPNETEYDTCVILFLSILENAEVILSPTEGPNSQGAGLQNNLFDLEASVIQPLYFTALKCRVPNMRYRAIALMYQAGKEGVWDGALMARIARHVAELEENQRRPSAMREDTEIWEENRVCGVAINVMRKESKVWVECSTRRWTSSCLRSENLVPEQKHNAAYVWEFHEDILSW</sequence>
<evidence type="ECO:0000256" key="3">
    <source>
        <dbReference type="ARBA" id="ARBA00023015"/>
    </source>
</evidence>
<proteinExistence type="predicted"/>
<dbReference type="HOGENOM" id="CLU_011409_2_2_1"/>
<evidence type="ECO:0000256" key="6">
    <source>
        <dbReference type="ARBA" id="ARBA00023242"/>
    </source>
</evidence>
<dbReference type="InterPro" id="IPR001138">
    <property type="entry name" value="Zn2Cys6_DnaBD"/>
</dbReference>
<evidence type="ECO:0000313" key="9">
    <source>
        <dbReference type="EMBL" id="KIN03031.1"/>
    </source>
</evidence>
<dbReference type="SUPFAM" id="SSF57701">
    <property type="entry name" value="Zn2/Cys6 DNA-binding domain"/>
    <property type="match status" value="1"/>
</dbReference>
<name>A0A0C3H4B4_OIDMZ</name>
<keyword evidence="6" id="KW-0539">Nucleus</keyword>
<dbReference type="GO" id="GO:0008270">
    <property type="term" value="F:zinc ion binding"/>
    <property type="evidence" value="ECO:0007669"/>
    <property type="project" value="InterPro"/>
</dbReference>
<dbReference type="InParanoid" id="A0A0C3H4B4"/>
<dbReference type="PROSITE" id="PS00463">
    <property type="entry name" value="ZN2_CY6_FUNGAL_1"/>
    <property type="match status" value="1"/>
</dbReference>
<dbReference type="PANTHER" id="PTHR36206">
    <property type="entry name" value="ASPERCRYPTIN BIOSYNTHESIS CLUSTER-SPECIFIC TRANSCRIPTION REGULATOR ATNN-RELATED"/>
    <property type="match status" value="1"/>
</dbReference>
<dbReference type="PANTHER" id="PTHR36206:SF16">
    <property type="entry name" value="TRANSCRIPTION FACTOR DOMAIN-CONTAINING PROTEIN-RELATED"/>
    <property type="match status" value="1"/>
</dbReference>
<dbReference type="AlphaFoldDB" id="A0A0C3H4B4"/>
<dbReference type="EMBL" id="KN832874">
    <property type="protein sequence ID" value="KIN03031.1"/>
    <property type="molecule type" value="Genomic_DNA"/>
</dbReference>
<dbReference type="InterPro" id="IPR052360">
    <property type="entry name" value="Transcr_Regulatory_Proteins"/>
</dbReference>
<dbReference type="PROSITE" id="PS50048">
    <property type="entry name" value="ZN2_CY6_FUNGAL_2"/>
    <property type="match status" value="1"/>
</dbReference>
<dbReference type="InterPro" id="IPR001875">
    <property type="entry name" value="DED_dom"/>
</dbReference>
<dbReference type="Proteomes" id="UP000054321">
    <property type="component" value="Unassembled WGS sequence"/>
</dbReference>
<reference evidence="9 10" key="1">
    <citation type="submission" date="2014-04" db="EMBL/GenBank/DDBJ databases">
        <authorList>
            <consortium name="DOE Joint Genome Institute"/>
            <person name="Kuo A."/>
            <person name="Martino E."/>
            <person name="Perotto S."/>
            <person name="Kohler A."/>
            <person name="Nagy L.G."/>
            <person name="Floudas D."/>
            <person name="Copeland A."/>
            <person name="Barry K.W."/>
            <person name="Cichocki N."/>
            <person name="Veneault-Fourrey C."/>
            <person name="LaButti K."/>
            <person name="Lindquist E.A."/>
            <person name="Lipzen A."/>
            <person name="Lundell T."/>
            <person name="Morin E."/>
            <person name="Murat C."/>
            <person name="Sun H."/>
            <person name="Tunlid A."/>
            <person name="Henrissat B."/>
            <person name="Grigoriev I.V."/>
            <person name="Hibbett D.S."/>
            <person name="Martin F."/>
            <person name="Nordberg H.P."/>
            <person name="Cantor M.N."/>
            <person name="Hua S.X."/>
        </authorList>
    </citation>
    <scope>NUCLEOTIDE SEQUENCE [LARGE SCALE GENOMIC DNA]</scope>
    <source>
        <strain evidence="9 10">Zn</strain>
    </source>
</reference>
<dbReference type="GO" id="GO:0003677">
    <property type="term" value="F:DNA binding"/>
    <property type="evidence" value="ECO:0007669"/>
    <property type="project" value="UniProtKB-KW"/>
</dbReference>